<keyword evidence="2" id="KW-1185">Reference proteome</keyword>
<dbReference type="Proteomes" id="UP000752013">
    <property type="component" value="Unassembled WGS sequence"/>
</dbReference>
<name>A0A968KVR0_9SPIO</name>
<accession>A0A968KVR0</accession>
<evidence type="ECO:0000313" key="2">
    <source>
        <dbReference type="Proteomes" id="UP000752013"/>
    </source>
</evidence>
<reference evidence="1" key="1">
    <citation type="submission" date="2020-03" db="EMBL/GenBank/DDBJ databases">
        <title>Spirochaetal bacteria isolated from arthropods constitute a novel genus Entomospira genus novum within the order Spirochaetales.</title>
        <authorList>
            <person name="Grana-Miraglia L."/>
            <person name="Sikutova S."/>
            <person name="Fingerle V."/>
            <person name="Sing A."/>
            <person name="Castillo-Ramirez S."/>
            <person name="Margos G."/>
            <person name="Rudolf I."/>
        </authorList>
    </citation>
    <scope>NUCLEOTIDE SEQUENCE</scope>
    <source>
        <strain evidence="1">BR208</strain>
    </source>
</reference>
<organism evidence="1 2">
    <name type="scientific">Entomospira nematocerorum</name>
    <dbReference type="NCBI Taxonomy" id="2719987"/>
    <lineage>
        <taxon>Bacteria</taxon>
        <taxon>Pseudomonadati</taxon>
        <taxon>Spirochaetota</taxon>
        <taxon>Spirochaetia</taxon>
        <taxon>Spirochaetales</taxon>
        <taxon>Spirochaetaceae</taxon>
        <taxon>Entomospira</taxon>
    </lineage>
</organism>
<proteinExistence type="predicted"/>
<dbReference type="AlphaFoldDB" id="A0A968KVR0"/>
<sequence length="210" mass="24769">MWHYRWIIAATLIIMGVPIFAQSKTNDLAMKRIYLYTTVVFMDELDRDWRRATGTLDVQMPRVLQHWQEFHQERIGYANAFSDYQASSQPFIEQMLAEFTPEQQAELRKRGVLHANSKAGQLLLYEMVYWEHPLGGYAILPYTHALPTRMGLAMGSLTMGESIVKDEPIWSEYFTLWSQVIRQYYPRFEKLLQQHIEEYNHSLRGSRKAS</sequence>
<comment type="caution">
    <text evidence="1">The sequence shown here is derived from an EMBL/GenBank/DDBJ whole genome shotgun (WGS) entry which is preliminary data.</text>
</comment>
<dbReference type="RefSeq" id="WP_167704160.1">
    <property type="nucleotide sequence ID" value="NZ_CP118169.1"/>
</dbReference>
<dbReference type="EMBL" id="JAATLK010000002">
    <property type="protein sequence ID" value="NIZ47583.1"/>
    <property type="molecule type" value="Genomic_DNA"/>
</dbReference>
<evidence type="ECO:0000313" key="1">
    <source>
        <dbReference type="EMBL" id="NIZ47583.1"/>
    </source>
</evidence>
<gene>
    <name evidence="1" type="ORF">HCT46_06635</name>
</gene>
<protein>
    <submittedName>
        <fullName evidence="1">Uncharacterized protein</fullName>
    </submittedName>
</protein>